<comment type="caution">
    <text evidence="6">The sequence shown here is derived from an EMBL/GenBank/DDBJ whole genome shotgun (WGS) entry which is preliminary data.</text>
</comment>
<dbReference type="RefSeq" id="WP_224197711.1">
    <property type="nucleotide sequence ID" value="NZ_JAIRAU010000059.1"/>
</dbReference>
<dbReference type="Proteomes" id="UP001139031">
    <property type="component" value="Unassembled WGS sequence"/>
</dbReference>
<dbReference type="InterPro" id="IPR036866">
    <property type="entry name" value="RibonucZ/Hydroxyglut_hydro"/>
</dbReference>
<dbReference type="Gene3D" id="3.60.15.10">
    <property type="entry name" value="Ribonuclease Z/Hydroxyacylglutathione hydrolase-like"/>
    <property type="match status" value="1"/>
</dbReference>
<gene>
    <name evidence="6" type="ORF">K7C98_42645</name>
</gene>
<dbReference type="InterPro" id="IPR001279">
    <property type="entry name" value="Metallo-B-lactamas"/>
</dbReference>
<keyword evidence="2" id="KW-0479">Metal-binding</keyword>
<keyword evidence="7" id="KW-1185">Reference proteome</keyword>
<evidence type="ECO:0000256" key="2">
    <source>
        <dbReference type="ARBA" id="ARBA00022723"/>
    </source>
</evidence>
<feature type="domain" description="Metallo-beta-lactamase" evidence="5">
    <location>
        <begin position="18"/>
        <end position="195"/>
    </location>
</feature>
<dbReference type="SMART" id="SM00849">
    <property type="entry name" value="Lactamase_B"/>
    <property type="match status" value="1"/>
</dbReference>
<sequence>MGESSDLYFRQVPIGPMANFIYFIGSRTTRTCVVVDPAWDTDALVRLAEADDMKIVGALVTHYHPDHCGGGMMGFRVPGGVAELIGRVDARIHVHKLEADGLKQVTGVSEGDLVRREGGDRMAIGDVEITFIHTPGHTPGSQCFLVRDRLVAGDTLFVDGCGRVDLPGGDAQQMYESLTGPLAALTDDVVLYPGHNYGPTPTSPLGTQRKTNRYLRIRSRDDWRRLMGR</sequence>
<organism evidence="6 7">
    <name type="scientific">Nannocystis pusilla</name>
    <dbReference type="NCBI Taxonomy" id="889268"/>
    <lineage>
        <taxon>Bacteria</taxon>
        <taxon>Pseudomonadati</taxon>
        <taxon>Myxococcota</taxon>
        <taxon>Polyangia</taxon>
        <taxon>Nannocystales</taxon>
        <taxon>Nannocystaceae</taxon>
        <taxon>Nannocystis</taxon>
    </lineage>
</organism>
<dbReference type="EMBL" id="JAIRAU010000059">
    <property type="protein sequence ID" value="MBZ5715972.1"/>
    <property type="molecule type" value="Genomic_DNA"/>
</dbReference>
<keyword evidence="4" id="KW-0862">Zinc</keyword>
<dbReference type="CDD" id="cd16275">
    <property type="entry name" value="BaeB-like_MBL-fold"/>
    <property type="match status" value="1"/>
</dbReference>
<dbReference type="PANTHER" id="PTHR46233">
    <property type="entry name" value="HYDROXYACYLGLUTATHIONE HYDROLASE GLOC"/>
    <property type="match status" value="1"/>
</dbReference>
<dbReference type="PANTHER" id="PTHR46233:SF3">
    <property type="entry name" value="HYDROXYACYLGLUTATHIONE HYDROLASE GLOC"/>
    <property type="match status" value="1"/>
</dbReference>
<evidence type="ECO:0000313" key="6">
    <source>
        <dbReference type="EMBL" id="MBZ5715972.1"/>
    </source>
</evidence>
<protein>
    <submittedName>
        <fullName evidence="6">MBL fold metallo-hydrolase</fullName>
    </submittedName>
</protein>
<keyword evidence="3" id="KW-0378">Hydrolase</keyword>
<proteinExistence type="predicted"/>
<name>A0ABS7U5Y9_9BACT</name>
<reference evidence="6" key="1">
    <citation type="submission" date="2021-08" db="EMBL/GenBank/DDBJ databases">
        <authorList>
            <person name="Stevens D.C."/>
        </authorList>
    </citation>
    <scope>NUCLEOTIDE SEQUENCE</scope>
    <source>
        <strain evidence="6">DSM 53165</strain>
    </source>
</reference>
<evidence type="ECO:0000256" key="1">
    <source>
        <dbReference type="ARBA" id="ARBA00001947"/>
    </source>
</evidence>
<evidence type="ECO:0000313" key="7">
    <source>
        <dbReference type="Proteomes" id="UP001139031"/>
    </source>
</evidence>
<evidence type="ECO:0000259" key="5">
    <source>
        <dbReference type="SMART" id="SM00849"/>
    </source>
</evidence>
<evidence type="ECO:0000256" key="4">
    <source>
        <dbReference type="ARBA" id="ARBA00022833"/>
    </source>
</evidence>
<dbReference type="SUPFAM" id="SSF56281">
    <property type="entry name" value="Metallo-hydrolase/oxidoreductase"/>
    <property type="match status" value="1"/>
</dbReference>
<dbReference type="Pfam" id="PF00753">
    <property type="entry name" value="Lactamase_B"/>
    <property type="match status" value="1"/>
</dbReference>
<accession>A0ABS7U5Y9</accession>
<evidence type="ECO:0000256" key="3">
    <source>
        <dbReference type="ARBA" id="ARBA00022801"/>
    </source>
</evidence>
<comment type="cofactor">
    <cofactor evidence="1">
        <name>Zn(2+)</name>
        <dbReference type="ChEBI" id="CHEBI:29105"/>
    </cofactor>
</comment>
<dbReference type="InterPro" id="IPR051453">
    <property type="entry name" value="MBL_Glyoxalase_II"/>
</dbReference>